<evidence type="ECO:0000313" key="5">
    <source>
        <dbReference type="Proteomes" id="UP001551482"/>
    </source>
</evidence>
<keyword evidence="3" id="KW-0732">Signal</keyword>
<organism evidence="4 5">
    <name type="scientific">Streptodolium elevatio</name>
    <dbReference type="NCBI Taxonomy" id="3157996"/>
    <lineage>
        <taxon>Bacteria</taxon>
        <taxon>Bacillati</taxon>
        <taxon>Actinomycetota</taxon>
        <taxon>Actinomycetes</taxon>
        <taxon>Kitasatosporales</taxon>
        <taxon>Streptomycetaceae</taxon>
        <taxon>Streptodolium</taxon>
    </lineage>
</organism>
<feature type="signal peptide" evidence="3">
    <location>
        <begin position="1"/>
        <end position="32"/>
    </location>
</feature>
<gene>
    <name evidence="4" type="ORF">AB0C36_17905</name>
</gene>
<feature type="compositionally biased region" description="Low complexity" evidence="1">
    <location>
        <begin position="183"/>
        <end position="237"/>
    </location>
</feature>
<dbReference type="EMBL" id="JBEZFP010000042">
    <property type="protein sequence ID" value="MEU8135384.1"/>
    <property type="molecule type" value="Genomic_DNA"/>
</dbReference>
<protein>
    <submittedName>
        <fullName evidence="4">LPXTG cell wall anchor domain-containing protein</fullName>
    </submittedName>
</protein>
<evidence type="ECO:0000313" key="4">
    <source>
        <dbReference type="EMBL" id="MEU8135384.1"/>
    </source>
</evidence>
<name>A0ABV3DJM0_9ACTN</name>
<accession>A0ABV3DJM0</accession>
<reference evidence="4 5" key="1">
    <citation type="submission" date="2024-06" db="EMBL/GenBank/DDBJ databases">
        <title>The Natural Products Discovery Center: Release of the First 8490 Sequenced Strains for Exploring Actinobacteria Biosynthetic Diversity.</title>
        <authorList>
            <person name="Kalkreuter E."/>
            <person name="Kautsar S.A."/>
            <person name="Yang D."/>
            <person name="Bader C.D."/>
            <person name="Teijaro C.N."/>
            <person name="Fluegel L."/>
            <person name="Davis C.M."/>
            <person name="Simpson J.R."/>
            <person name="Lauterbach L."/>
            <person name="Steele A.D."/>
            <person name="Gui C."/>
            <person name="Meng S."/>
            <person name="Li G."/>
            <person name="Viehrig K."/>
            <person name="Ye F."/>
            <person name="Su P."/>
            <person name="Kiefer A.F."/>
            <person name="Nichols A."/>
            <person name="Cepeda A.J."/>
            <person name="Yan W."/>
            <person name="Fan B."/>
            <person name="Jiang Y."/>
            <person name="Adhikari A."/>
            <person name="Zheng C.-J."/>
            <person name="Schuster L."/>
            <person name="Cowan T.M."/>
            <person name="Smanski M.J."/>
            <person name="Chevrette M.G."/>
            <person name="De Carvalho L.P.S."/>
            <person name="Shen B."/>
        </authorList>
    </citation>
    <scope>NUCLEOTIDE SEQUENCE [LARGE SCALE GENOMIC DNA]</scope>
    <source>
        <strain evidence="4 5">NPDC048946</strain>
    </source>
</reference>
<dbReference type="Proteomes" id="UP001551482">
    <property type="component" value="Unassembled WGS sequence"/>
</dbReference>
<keyword evidence="2" id="KW-0812">Transmembrane</keyword>
<comment type="caution">
    <text evidence="4">The sequence shown here is derived from an EMBL/GenBank/DDBJ whole genome shotgun (WGS) entry which is preliminary data.</text>
</comment>
<keyword evidence="2" id="KW-1133">Transmembrane helix</keyword>
<dbReference type="NCBIfam" id="TIGR01167">
    <property type="entry name" value="LPXTG_anchor"/>
    <property type="match status" value="1"/>
</dbReference>
<sequence length="300" mass="30898">MRRSTKKYISSAAGIGAVALGLPVVATAPAYATGEHCEKAAVEYSLDGGDTWTSDGRINRATPVTKIQVRLKTEVKNSCEYAVSLASYSAEGPTWATSGTQAFLGWDTTTLRKGKKQAELDVSKYAPECFGQIDLYGNGKKYDGVQEPLPRYPHAKFPKDLITAWNGGDKCETPPTTPPATTPPATTAPPATTTPPTTAPATTTPPATSKPPTSASASPSTSTSKPPTSTAPVPTTTDTEAPVGQPEVPPTTETAPPALADTGGDNNAAVMIGASAGVLLVGGAGVLFWNRRRNNGGTPA</sequence>
<evidence type="ECO:0000256" key="2">
    <source>
        <dbReference type="SAM" id="Phobius"/>
    </source>
</evidence>
<evidence type="ECO:0000256" key="3">
    <source>
        <dbReference type="SAM" id="SignalP"/>
    </source>
</evidence>
<keyword evidence="2" id="KW-0472">Membrane</keyword>
<feature type="region of interest" description="Disordered" evidence="1">
    <location>
        <begin position="163"/>
        <end position="262"/>
    </location>
</feature>
<dbReference type="RefSeq" id="WP_358355094.1">
    <property type="nucleotide sequence ID" value="NZ_JBEZFP010000042.1"/>
</dbReference>
<proteinExistence type="predicted"/>
<evidence type="ECO:0000256" key="1">
    <source>
        <dbReference type="SAM" id="MobiDB-lite"/>
    </source>
</evidence>
<feature type="chain" id="PRO_5047498050" evidence="3">
    <location>
        <begin position="33"/>
        <end position="300"/>
    </location>
</feature>
<keyword evidence="5" id="KW-1185">Reference proteome</keyword>
<feature type="transmembrane region" description="Helical" evidence="2">
    <location>
        <begin position="268"/>
        <end position="289"/>
    </location>
</feature>